<evidence type="ECO:0000313" key="8">
    <source>
        <dbReference type="EMBL" id="MPL86203.1"/>
    </source>
</evidence>
<feature type="region of interest" description="Disordered" evidence="6">
    <location>
        <begin position="123"/>
        <end position="145"/>
    </location>
</feature>
<proteinExistence type="predicted"/>
<dbReference type="PRINTS" id="PR00813">
    <property type="entry name" value="BCTERIALGSPG"/>
</dbReference>
<dbReference type="Gene3D" id="3.30.700.10">
    <property type="entry name" value="Glycoprotein, Type 4 Pilin"/>
    <property type="match status" value="1"/>
</dbReference>
<dbReference type="Pfam" id="PF07963">
    <property type="entry name" value="N_methyl"/>
    <property type="match status" value="1"/>
</dbReference>
<organism evidence="8">
    <name type="scientific">bioreactor metagenome</name>
    <dbReference type="NCBI Taxonomy" id="1076179"/>
    <lineage>
        <taxon>unclassified sequences</taxon>
        <taxon>metagenomes</taxon>
        <taxon>ecological metagenomes</taxon>
    </lineage>
</organism>
<evidence type="ECO:0000256" key="6">
    <source>
        <dbReference type="SAM" id="MobiDB-lite"/>
    </source>
</evidence>
<dbReference type="InterPro" id="IPR012902">
    <property type="entry name" value="N_methyl_site"/>
</dbReference>
<evidence type="ECO:0000256" key="3">
    <source>
        <dbReference type="ARBA" id="ARBA00022692"/>
    </source>
</evidence>
<keyword evidence="5 7" id="KW-0472">Membrane</keyword>
<keyword evidence="3 7" id="KW-0812">Transmembrane</keyword>
<dbReference type="PANTHER" id="PTHR30093:SF44">
    <property type="entry name" value="TYPE II SECRETION SYSTEM CORE PROTEIN G"/>
    <property type="match status" value="1"/>
</dbReference>
<accession>A0A644V5W1</accession>
<evidence type="ECO:0000256" key="1">
    <source>
        <dbReference type="ARBA" id="ARBA00004167"/>
    </source>
</evidence>
<feature type="transmembrane region" description="Helical" evidence="7">
    <location>
        <begin position="12"/>
        <end position="35"/>
    </location>
</feature>
<dbReference type="InterPro" id="IPR045584">
    <property type="entry name" value="Pilin-like"/>
</dbReference>
<dbReference type="SUPFAM" id="SSF54523">
    <property type="entry name" value="Pili subunits"/>
    <property type="match status" value="1"/>
</dbReference>
<protein>
    <recommendedName>
        <fullName evidence="9">Type II secretion system protein G</fullName>
    </recommendedName>
</protein>
<evidence type="ECO:0000256" key="5">
    <source>
        <dbReference type="ARBA" id="ARBA00023136"/>
    </source>
</evidence>
<reference evidence="8" key="1">
    <citation type="submission" date="2019-08" db="EMBL/GenBank/DDBJ databases">
        <authorList>
            <person name="Kucharzyk K."/>
            <person name="Murdoch R.W."/>
            <person name="Higgins S."/>
            <person name="Loffler F."/>
        </authorList>
    </citation>
    <scope>NUCLEOTIDE SEQUENCE</scope>
</reference>
<dbReference type="AlphaFoldDB" id="A0A644V5W1"/>
<dbReference type="EMBL" id="VSSQ01000218">
    <property type="protein sequence ID" value="MPL86203.1"/>
    <property type="molecule type" value="Genomic_DNA"/>
</dbReference>
<gene>
    <name evidence="8" type="ORF">SDC9_32180</name>
</gene>
<evidence type="ECO:0000256" key="7">
    <source>
        <dbReference type="SAM" id="Phobius"/>
    </source>
</evidence>
<dbReference type="GO" id="GO:0016020">
    <property type="term" value="C:membrane"/>
    <property type="evidence" value="ECO:0007669"/>
    <property type="project" value="UniProtKB-SubCell"/>
</dbReference>
<dbReference type="PROSITE" id="PS00409">
    <property type="entry name" value="PROKAR_NTER_METHYL"/>
    <property type="match status" value="1"/>
</dbReference>
<keyword evidence="4 7" id="KW-1133">Transmembrane helix</keyword>
<keyword evidence="2" id="KW-0488">Methylation</keyword>
<evidence type="ECO:0008006" key="9">
    <source>
        <dbReference type="Google" id="ProtNLM"/>
    </source>
</evidence>
<dbReference type="InterPro" id="IPR000983">
    <property type="entry name" value="Bac_GSPG_pilin"/>
</dbReference>
<dbReference type="PANTHER" id="PTHR30093">
    <property type="entry name" value="GENERAL SECRETION PATHWAY PROTEIN G"/>
    <property type="match status" value="1"/>
</dbReference>
<dbReference type="NCBIfam" id="TIGR02532">
    <property type="entry name" value="IV_pilin_GFxxxE"/>
    <property type="match status" value="1"/>
</dbReference>
<evidence type="ECO:0000256" key="2">
    <source>
        <dbReference type="ARBA" id="ARBA00022481"/>
    </source>
</evidence>
<sequence length="145" mass="15007">MKNLVKGKKGFTLIELVIVIAILGILAGIAIPRFLDATATARGARIVADLRTIDSAIVIYNAKTGSLPTDPEQITTAATTEKPNNLQLLAVWPKPATGSAIFPAAPTASVTPAETEYTITDGRGTLGTNTASDLAEGGTGYKKKA</sequence>
<dbReference type="GO" id="GO:0015627">
    <property type="term" value="C:type II protein secretion system complex"/>
    <property type="evidence" value="ECO:0007669"/>
    <property type="project" value="InterPro"/>
</dbReference>
<name>A0A644V5W1_9ZZZZ</name>
<comment type="caution">
    <text evidence="8">The sequence shown here is derived from an EMBL/GenBank/DDBJ whole genome shotgun (WGS) entry which is preliminary data.</text>
</comment>
<comment type="subcellular location">
    <subcellularLocation>
        <location evidence="1">Membrane</location>
        <topology evidence="1">Single-pass membrane protein</topology>
    </subcellularLocation>
</comment>
<evidence type="ECO:0000256" key="4">
    <source>
        <dbReference type="ARBA" id="ARBA00022989"/>
    </source>
</evidence>
<dbReference type="GO" id="GO:0015628">
    <property type="term" value="P:protein secretion by the type II secretion system"/>
    <property type="evidence" value="ECO:0007669"/>
    <property type="project" value="InterPro"/>
</dbReference>